<evidence type="ECO:0000313" key="5">
    <source>
        <dbReference type="EMBL" id="RUT34594.1"/>
    </source>
</evidence>
<reference evidence="5 6" key="1">
    <citation type="journal article" date="2016" name="Int. J. Syst. Evol. Microbiol.">
        <title>Arsenicitalea aurantiaca gen. nov., sp. nov., a new member of the family Hyphomicrobiaceae, isolated from high-arsenic sediment.</title>
        <authorList>
            <person name="Mu Y."/>
            <person name="Zhou L."/>
            <person name="Zeng X.C."/>
            <person name="Liu L."/>
            <person name="Pan Y."/>
            <person name="Chen X."/>
            <person name="Wang J."/>
            <person name="Li S."/>
            <person name="Li W.J."/>
            <person name="Wang Y."/>
        </authorList>
    </citation>
    <scope>NUCLEOTIDE SEQUENCE [LARGE SCALE GENOMIC DNA]</scope>
    <source>
        <strain evidence="5 6">42-50</strain>
    </source>
</reference>
<dbReference type="InterPro" id="IPR001173">
    <property type="entry name" value="Glyco_trans_2-like"/>
</dbReference>
<name>A0A433XKP9_9HYPH</name>
<dbReference type="GO" id="GO:0016757">
    <property type="term" value="F:glycosyltransferase activity"/>
    <property type="evidence" value="ECO:0007669"/>
    <property type="project" value="UniProtKB-KW"/>
</dbReference>
<dbReference type="PANTHER" id="PTHR43179">
    <property type="entry name" value="RHAMNOSYLTRANSFERASE WBBL"/>
    <property type="match status" value="1"/>
</dbReference>
<dbReference type="AlphaFoldDB" id="A0A433XKP9"/>
<evidence type="ECO:0000256" key="1">
    <source>
        <dbReference type="ARBA" id="ARBA00006739"/>
    </source>
</evidence>
<organism evidence="5 6">
    <name type="scientific">Arsenicitalea aurantiaca</name>
    <dbReference type="NCBI Taxonomy" id="1783274"/>
    <lineage>
        <taxon>Bacteria</taxon>
        <taxon>Pseudomonadati</taxon>
        <taxon>Pseudomonadota</taxon>
        <taxon>Alphaproteobacteria</taxon>
        <taxon>Hyphomicrobiales</taxon>
        <taxon>Devosiaceae</taxon>
        <taxon>Arsenicitalea</taxon>
    </lineage>
</organism>
<sequence>MQSEPAIRVVVCLPTFRRPDHLALTLASLERQTAAFPFAVVVVDNDAERAEGAALTRDVLANGPLTGEALVEPRQGHCHAVNTVFGFARSRYPAAEHFVMLDDDEIAEPGWLASIVKTAERSGADLVGGPVLRVFEGAPVPPRRFQIHPVFLSLAGETGPVPVIYGSGNFLVRRRVFEGLDSADFDLLFNFMGGGDMEFFRRCRQAGFSFYWDSAAIVYETVPAARMQDRWLMRRSLHIGAINHTADLKHADGPLARAALLGKALAVLPLGLWRGAVALVRTREPLVASHPVLVAFGRFLAAFGFRPAAYKASPAPAASPAH</sequence>
<evidence type="ECO:0000313" key="6">
    <source>
        <dbReference type="Proteomes" id="UP000281547"/>
    </source>
</evidence>
<accession>A0A433XKP9</accession>
<dbReference type="EMBL" id="RZNJ01000001">
    <property type="protein sequence ID" value="RUT34594.1"/>
    <property type="molecule type" value="Genomic_DNA"/>
</dbReference>
<keyword evidence="6" id="KW-1185">Reference proteome</keyword>
<dbReference type="SUPFAM" id="SSF53448">
    <property type="entry name" value="Nucleotide-diphospho-sugar transferases"/>
    <property type="match status" value="1"/>
</dbReference>
<comment type="similarity">
    <text evidence="1">Belongs to the glycosyltransferase 2 family.</text>
</comment>
<feature type="domain" description="Glycosyltransferase 2-like" evidence="4">
    <location>
        <begin position="11"/>
        <end position="178"/>
    </location>
</feature>
<keyword evidence="2" id="KW-0328">Glycosyltransferase</keyword>
<dbReference type="OrthoDB" id="6116224at2"/>
<evidence type="ECO:0000256" key="3">
    <source>
        <dbReference type="ARBA" id="ARBA00022679"/>
    </source>
</evidence>
<comment type="caution">
    <text evidence="5">The sequence shown here is derived from an EMBL/GenBank/DDBJ whole genome shotgun (WGS) entry which is preliminary data.</text>
</comment>
<evidence type="ECO:0000259" key="4">
    <source>
        <dbReference type="Pfam" id="PF00535"/>
    </source>
</evidence>
<dbReference type="PANTHER" id="PTHR43179:SF12">
    <property type="entry name" value="GALACTOFURANOSYLTRANSFERASE GLFT2"/>
    <property type="match status" value="1"/>
</dbReference>
<keyword evidence="3 5" id="KW-0808">Transferase</keyword>
<dbReference type="Gene3D" id="3.90.550.10">
    <property type="entry name" value="Spore Coat Polysaccharide Biosynthesis Protein SpsA, Chain A"/>
    <property type="match status" value="1"/>
</dbReference>
<proteinExistence type="inferred from homology"/>
<dbReference type="Proteomes" id="UP000281547">
    <property type="component" value="Unassembled WGS sequence"/>
</dbReference>
<gene>
    <name evidence="5" type="ORF">EMQ25_01115</name>
</gene>
<protein>
    <submittedName>
        <fullName evidence="5">Glycosyltransferase family 2 protein</fullName>
    </submittedName>
</protein>
<dbReference type="InterPro" id="IPR029044">
    <property type="entry name" value="Nucleotide-diphossugar_trans"/>
</dbReference>
<evidence type="ECO:0000256" key="2">
    <source>
        <dbReference type="ARBA" id="ARBA00022676"/>
    </source>
</evidence>
<dbReference type="Pfam" id="PF00535">
    <property type="entry name" value="Glycos_transf_2"/>
    <property type="match status" value="1"/>
</dbReference>
<dbReference type="RefSeq" id="WP_127186713.1">
    <property type="nucleotide sequence ID" value="NZ_RZNJ01000001.1"/>
</dbReference>